<evidence type="ECO:0000313" key="15">
    <source>
        <dbReference type="Proteomes" id="UP000678499"/>
    </source>
</evidence>
<organism evidence="14">
    <name type="scientific">Notodromas monacha</name>
    <dbReference type="NCBI Taxonomy" id="399045"/>
    <lineage>
        <taxon>Eukaryota</taxon>
        <taxon>Metazoa</taxon>
        <taxon>Ecdysozoa</taxon>
        <taxon>Arthropoda</taxon>
        <taxon>Crustacea</taxon>
        <taxon>Oligostraca</taxon>
        <taxon>Ostracoda</taxon>
        <taxon>Podocopa</taxon>
        <taxon>Podocopida</taxon>
        <taxon>Cypridocopina</taxon>
        <taxon>Cypridoidea</taxon>
        <taxon>Cyprididae</taxon>
        <taxon>Notodromas</taxon>
    </lineage>
</organism>
<accession>A0A7R9BMN5</accession>
<keyword evidence="7 12" id="KW-0547">Nucleotide-binding</keyword>
<evidence type="ECO:0000256" key="13">
    <source>
        <dbReference type="SAM" id="MobiDB-lite"/>
    </source>
</evidence>
<dbReference type="GO" id="GO:0004830">
    <property type="term" value="F:tryptophan-tRNA ligase activity"/>
    <property type="evidence" value="ECO:0007669"/>
    <property type="project" value="UniProtKB-EC"/>
</dbReference>
<dbReference type="Pfam" id="PF00579">
    <property type="entry name" value="tRNA-synt_1b"/>
    <property type="match status" value="1"/>
</dbReference>
<dbReference type="FunFam" id="3.40.50.620:FF:000033">
    <property type="entry name" value="tryptophan--tRNA ligase, cytoplasmic"/>
    <property type="match status" value="1"/>
</dbReference>
<keyword evidence="15" id="KW-1185">Reference proteome</keyword>
<dbReference type="GO" id="GO:0005524">
    <property type="term" value="F:ATP binding"/>
    <property type="evidence" value="ECO:0007669"/>
    <property type="project" value="UniProtKB-KW"/>
</dbReference>
<dbReference type="GO" id="GO:0006436">
    <property type="term" value="P:tryptophanyl-tRNA aminoacylation"/>
    <property type="evidence" value="ECO:0007669"/>
    <property type="project" value="InterPro"/>
</dbReference>
<evidence type="ECO:0000256" key="9">
    <source>
        <dbReference type="ARBA" id="ARBA00022917"/>
    </source>
</evidence>
<dbReference type="AlphaFoldDB" id="A0A7R9BMN5"/>
<evidence type="ECO:0000256" key="1">
    <source>
        <dbReference type="ARBA" id="ARBA00004496"/>
    </source>
</evidence>
<evidence type="ECO:0000256" key="2">
    <source>
        <dbReference type="ARBA" id="ARBA00005594"/>
    </source>
</evidence>
<evidence type="ECO:0000256" key="8">
    <source>
        <dbReference type="ARBA" id="ARBA00022840"/>
    </source>
</evidence>
<proteinExistence type="inferred from homology"/>
<dbReference type="EMBL" id="OA882826">
    <property type="protein sequence ID" value="CAD7277065.1"/>
    <property type="molecule type" value="Genomic_DNA"/>
</dbReference>
<dbReference type="InterPro" id="IPR002305">
    <property type="entry name" value="aa-tRNA-synth_Ic"/>
</dbReference>
<evidence type="ECO:0000256" key="6">
    <source>
        <dbReference type="ARBA" id="ARBA00022598"/>
    </source>
</evidence>
<keyword evidence="9 12" id="KW-0648">Protein biosynthesis</keyword>
<evidence type="ECO:0000256" key="11">
    <source>
        <dbReference type="ARBA" id="ARBA00030268"/>
    </source>
</evidence>
<evidence type="ECO:0000256" key="10">
    <source>
        <dbReference type="ARBA" id="ARBA00023146"/>
    </source>
</evidence>
<feature type="region of interest" description="Disordered" evidence="13">
    <location>
        <begin position="1"/>
        <end position="28"/>
    </location>
</feature>
<evidence type="ECO:0000256" key="12">
    <source>
        <dbReference type="RuleBase" id="RU363036"/>
    </source>
</evidence>
<evidence type="ECO:0000256" key="4">
    <source>
        <dbReference type="ARBA" id="ARBA00013782"/>
    </source>
</evidence>
<comment type="similarity">
    <text evidence="2 12">Belongs to the class-I aminoacyl-tRNA synthetase family.</text>
</comment>
<evidence type="ECO:0000256" key="7">
    <source>
        <dbReference type="ARBA" id="ARBA00022741"/>
    </source>
</evidence>
<dbReference type="PANTHER" id="PTHR10055:SF1">
    <property type="entry name" value="TRYPTOPHAN--TRNA LIGASE, CYTOPLASMIC"/>
    <property type="match status" value="1"/>
</dbReference>
<dbReference type="InterPro" id="IPR014729">
    <property type="entry name" value="Rossmann-like_a/b/a_fold"/>
</dbReference>
<evidence type="ECO:0000313" key="14">
    <source>
        <dbReference type="EMBL" id="CAD7277065.1"/>
    </source>
</evidence>
<sequence>MSETAPRVPDEAESEDVVNPWSVSSSSGKGVDYNKLIERFGCTALDDGIRQRLQSAIGDTPLHHLIRREIFFAHRDIAPILTRIENKQPFFLYTGRGPSSTAMHVGHLLPFIITKWFQDVLNVPLVIQLTDDEKFLWKDMTYEEAFHLAFENARDIIALGFDPKKTFIFSNFRFMGQCPEFYQNIVKIQKCVTMNQVRGIFGFGDSDSIGKIAFPAVQAAPCFPSSFPFIFGAMKDVPCLIPCGIDQDPYFRMTRDVAPRLNYPKPSLVFSTFFPALQGAQTKMSSSDPNSSIFLTDSDKVIKTKINKHAFSGGKATVEEHRLLGGDCDVDISYQYLRFFLESDDELDRIKQEYSSGKMMTGELKKILIELLQKIVGEHRAKRAEVTDEVVKEFMTPRPLLL</sequence>
<evidence type="ECO:0000256" key="5">
    <source>
        <dbReference type="ARBA" id="ARBA00022490"/>
    </source>
</evidence>
<protein>
    <recommendedName>
        <fullName evidence="4">Tryptophan--tRNA ligase, cytoplasmic</fullName>
        <ecNumber evidence="3">6.1.1.2</ecNumber>
    </recommendedName>
    <alternativeName>
        <fullName evidence="11">Tryptophanyl-tRNA synthetase</fullName>
    </alternativeName>
</protein>
<gene>
    <name evidence="14" type="ORF">NMOB1V02_LOCUS4807</name>
</gene>
<evidence type="ECO:0000256" key="3">
    <source>
        <dbReference type="ARBA" id="ARBA00013161"/>
    </source>
</evidence>
<dbReference type="EMBL" id="CAJPEX010000789">
    <property type="protein sequence ID" value="CAG0917217.1"/>
    <property type="molecule type" value="Genomic_DNA"/>
</dbReference>
<dbReference type="InterPro" id="IPR002306">
    <property type="entry name" value="Trp-tRNA-ligase"/>
</dbReference>
<comment type="subcellular location">
    <subcellularLocation>
        <location evidence="1">Cytoplasm</location>
    </subcellularLocation>
</comment>
<dbReference type="FunFam" id="1.10.240.10:FF:000003">
    <property type="entry name" value="Tryptophan--tRNA ligase, cytoplasmic"/>
    <property type="match status" value="1"/>
</dbReference>
<dbReference type="EC" id="6.1.1.2" evidence="3"/>
<keyword evidence="6 12" id="KW-0436">Ligase</keyword>
<keyword evidence="10 12" id="KW-0030">Aminoacyl-tRNA synthetase</keyword>
<dbReference type="Gene3D" id="1.10.240.10">
    <property type="entry name" value="Tyrosyl-Transfer RNA Synthetase"/>
    <property type="match status" value="1"/>
</dbReference>
<dbReference type="Proteomes" id="UP000678499">
    <property type="component" value="Unassembled WGS sequence"/>
</dbReference>
<reference evidence="14" key="1">
    <citation type="submission" date="2020-11" db="EMBL/GenBank/DDBJ databases">
        <authorList>
            <person name="Tran Van P."/>
        </authorList>
    </citation>
    <scope>NUCLEOTIDE SEQUENCE</scope>
</reference>
<dbReference type="OrthoDB" id="10261385at2759"/>
<dbReference type="PRINTS" id="PR01039">
    <property type="entry name" value="TRNASYNTHTRP"/>
</dbReference>
<name>A0A7R9BMN5_9CRUS</name>
<keyword evidence="5" id="KW-0963">Cytoplasm</keyword>
<dbReference type="PANTHER" id="PTHR10055">
    <property type="entry name" value="TRYPTOPHANYL-TRNA SYNTHETASE"/>
    <property type="match status" value="1"/>
</dbReference>
<keyword evidence="8 12" id="KW-0067">ATP-binding</keyword>
<dbReference type="CDD" id="cd00806">
    <property type="entry name" value="TrpRS_core"/>
    <property type="match status" value="1"/>
</dbReference>
<dbReference type="GO" id="GO:0005737">
    <property type="term" value="C:cytoplasm"/>
    <property type="evidence" value="ECO:0007669"/>
    <property type="project" value="UniProtKB-SubCell"/>
</dbReference>
<dbReference type="SUPFAM" id="SSF52374">
    <property type="entry name" value="Nucleotidylyl transferase"/>
    <property type="match status" value="1"/>
</dbReference>
<dbReference type="NCBIfam" id="TIGR00233">
    <property type="entry name" value="trpS"/>
    <property type="match status" value="1"/>
</dbReference>
<dbReference type="Gene3D" id="3.40.50.620">
    <property type="entry name" value="HUPs"/>
    <property type="match status" value="1"/>
</dbReference>